<evidence type="ECO:0000313" key="2">
    <source>
        <dbReference type="EMBL" id="CAL0310897.1"/>
    </source>
</evidence>
<comment type="caution">
    <text evidence="2">The sequence shown here is derived from an EMBL/GenBank/DDBJ whole genome shotgun (WGS) entry which is preliminary data.</text>
</comment>
<name>A0AAV1WP96_LUPLU</name>
<protein>
    <submittedName>
        <fullName evidence="2">Uncharacterized protein</fullName>
    </submittedName>
</protein>
<dbReference type="Proteomes" id="UP001497480">
    <property type="component" value="Unassembled WGS sequence"/>
</dbReference>
<sequence>MCFGCRKGKNWYSDLDPVAWARDSRLEPRLGKKASLGRERPRLGENAQDLEELLEDSRLGEKGLAWARMATLGCQVLRLGEDGPAQCPERNPRYHVTRSADRKRLGLGPSRMAGNITHIRGYHFTMSPAGQWSSDGHRYTYTGPYSLSVHMVCTGSSMMIPHPDAFIDASFTLPPRRPPTSDGGVSFPPVRNDGAGPSQGHRTWPDFVDSLSSSRAVRSSGRGGGPCKKSTVLRMSSPPNYAPGIWHRDMEEEEEEEDEVIELINVESSVGVVDLVSDSEEEEDPSEGSSIPGIF</sequence>
<evidence type="ECO:0000256" key="1">
    <source>
        <dbReference type="SAM" id="MobiDB-lite"/>
    </source>
</evidence>
<feature type="region of interest" description="Disordered" evidence="1">
    <location>
        <begin position="174"/>
        <end position="256"/>
    </location>
</feature>
<keyword evidence="3" id="KW-1185">Reference proteome</keyword>
<evidence type="ECO:0000313" key="3">
    <source>
        <dbReference type="Proteomes" id="UP001497480"/>
    </source>
</evidence>
<accession>A0AAV1WP96</accession>
<reference evidence="2 3" key="1">
    <citation type="submission" date="2024-03" db="EMBL/GenBank/DDBJ databases">
        <authorList>
            <person name="Martinez-Hernandez J."/>
        </authorList>
    </citation>
    <scope>NUCLEOTIDE SEQUENCE [LARGE SCALE GENOMIC DNA]</scope>
</reference>
<dbReference type="EMBL" id="CAXHTB010000008">
    <property type="protein sequence ID" value="CAL0310897.1"/>
    <property type="molecule type" value="Genomic_DNA"/>
</dbReference>
<proteinExistence type="predicted"/>
<dbReference type="AlphaFoldDB" id="A0AAV1WP96"/>
<feature type="compositionally biased region" description="Low complexity" evidence="1">
    <location>
        <begin position="210"/>
        <end position="220"/>
    </location>
</feature>
<organism evidence="2 3">
    <name type="scientific">Lupinus luteus</name>
    <name type="common">European yellow lupine</name>
    <dbReference type="NCBI Taxonomy" id="3873"/>
    <lineage>
        <taxon>Eukaryota</taxon>
        <taxon>Viridiplantae</taxon>
        <taxon>Streptophyta</taxon>
        <taxon>Embryophyta</taxon>
        <taxon>Tracheophyta</taxon>
        <taxon>Spermatophyta</taxon>
        <taxon>Magnoliopsida</taxon>
        <taxon>eudicotyledons</taxon>
        <taxon>Gunneridae</taxon>
        <taxon>Pentapetalae</taxon>
        <taxon>rosids</taxon>
        <taxon>fabids</taxon>
        <taxon>Fabales</taxon>
        <taxon>Fabaceae</taxon>
        <taxon>Papilionoideae</taxon>
        <taxon>50 kb inversion clade</taxon>
        <taxon>genistoids sensu lato</taxon>
        <taxon>core genistoids</taxon>
        <taxon>Genisteae</taxon>
        <taxon>Lupinus</taxon>
    </lineage>
</organism>
<gene>
    <name evidence="2" type="ORF">LLUT_LOCUS11957</name>
</gene>